<feature type="transmembrane region" description="Helical" evidence="5">
    <location>
        <begin position="12"/>
        <end position="38"/>
    </location>
</feature>
<dbReference type="HOGENOM" id="CLU_031942_3_1_2"/>
<keyword evidence="3 5" id="KW-1133">Transmembrane helix</keyword>
<evidence type="ECO:0000256" key="3">
    <source>
        <dbReference type="ARBA" id="ARBA00022989"/>
    </source>
</evidence>
<dbReference type="Proteomes" id="UP000033101">
    <property type="component" value="Chromosome"/>
</dbReference>
<dbReference type="EMBL" id="CP009516">
    <property type="protein sequence ID" value="AKB78637.1"/>
    <property type="molecule type" value="Genomic_DNA"/>
</dbReference>
<dbReference type="GO" id="GO:0043953">
    <property type="term" value="P:protein transport by the Tat complex"/>
    <property type="evidence" value="ECO:0007669"/>
    <property type="project" value="UniProtKB-UniRule"/>
</dbReference>
<keyword evidence="5" id="KW-0653">Protein transport</keyword>
<comment type="subcellular location">
    <subcellularLocation>
        <location evidence="5">Cell membrane</location>
        <topology evidence="5">Multi-pass membrane protein</topology>
    </subcellularLocation>
    <subcellularLocation>
        <location evidence="1">Membrane</location>
        <topology evidence="1">Multi-pass membrane protein</topology>
    </subcellularLocation>
</comment>
<dbReference type="KEGG" id="mhor:MSHOH_2154"/>
<feature type="transmembrane region" description="Helical" evidence="5">
    <location>
        <begin position="58"/>
        <end position="78"/>
    </location>
</feature>
<keyword evidence="5" id="KW-0813">Transport</keyword>
<comment type="subunit">
    <text evidence="5">Forms a complex with TatA.</text>
</comment>
<evidence type="ECO:0000256" key="5">
    <source>
        <dbReference type="HAMAP-Rule" id="MF_00902"/>
    </source>
</evidence>
<organism evidence="6 7">
    <name type="scientific">Methanosarcina horonobensis HB-1 = JCM 15518</name>
    <dbReference type="NCBI Taxonomy" id="1434110"/>
    <lineage>
        <taxon>Archaea</taxon>
        <taxon>Methanobacteriati</taxon>
        <taxon>Methanobacteriota</taxon>
        <taxon>Stenosarchaea group</taxon>
        <taxon>Methanomicrobia</taxon>
        <taxon>Methanosarcinales</taxon>
        <taxon>Methanosarcinaceae</taxon>
        <taxon>Methanosarcina</taxon>
    </lineage>
</organism>
<evidence type="ECO:0000256" key="2">
    <source>
        <dbReference type="ARBA" id="ARBA00022692"/>
    </source>
</evidence>
<evidence type="ECO:0000313" key="7">
    <source>
        <dbReference type="Proteomes" id="UP000033101"/>
    </source>
</evidence>
<name>A0A0E3SEM2_9EURY</name>
<dbReference type="HAMAP" id="MF_00902">
    <property type="entry name" value="TatC"/>
    <property type="match status" value="1"/>
</dbReference>
<keyword evidence="7" id="KW-1185">Reference proteome</keyword>
<dbReference type="PANTHER" id="PTHR30371:SF0">
    <property type="entry name" value="SEC-INDEPENDENT PROTEIN TRANSLOCASE PROTEIN TATC, CHLOROPLASTIC-RELATED"/>
    <property type="match status" value="1"/>
</dbReference>
<dbReference type="OrthoDB" id="198870at2157"/>
<dbReference type="STRING" id="1434110.MSHOH_2154"/>
<dbReference type="GO" id="GO:0009977">
    <property type="term" value="F:proton motive force dependent protein transmembrane transporter activity"/>
    <property type="evidence" value="ECO:0007669"/>
    <property type="project" value="TreeGrafter"/>
</dbReference>
<protein>
    <recommendedName>
        <fullName evidence="5">Sec-independent protein translocase protein TatC</fullName>
    </recommendedName>
</protein>
<dbReference type="PATRIC" id="fig|1434110.4.peg.2745"/>
<dbReference type="GO" id="GO:0065002">
    <property type="term" value="P:intracellular protein transmembrane transport"/>
    <property type="evidence" value="ECO:0007669"/>
    <property type="project" value="TreeGrafter"/>
</dbReference>
<comment type="similarity">
    <text evidence="5">Belongs to the TatC family.</text>
</comment>
<feature type="transmembrane region" description="Helical" evidence="5">
    <location>
        <begin position="182"/>
        <end position="199"/>
    </location>
</feature>
<comment type="function">
    <text evidence="5">Part of the twin-arginine translocation (Tat) system that transports large folded proteins containing a characteristic twin-arginine motif in their signal peptide across membranes.</text>
</comment>
<evidence type="ECO:0000256" key="4">
    <source>
        <dbReference type="ARBA" id="ARBA00023136"/>
    </source>
</evidence>
<sequence length="229" mass="25480">MQSHISELRMRIIRIMLVSTVLFFAVWGSSDYIIRLILSITPMQTLTVTPFESMTSRFLITGYLVILAVFPYTVYEGYCFISPGLYEKEKVVLKTGIPIMYCSYMLGAIIPAYLLSKFILSTLSGYVIAGVSGTISLQSLISFVLTMSIITGVIFCIPAISGGLSYLGILNAETMKKYRKHFVIFACVFSAIVTPPDIISMAVMTLPMVGLFEISILLSKVIERTRNKK</sequence>
<gene>
    <name evidence="5" type="primary">tatC</name>
    <name evidence="6" type="ORF">MSHOH_2154</name>
</gene>
<reference evidence="6 7" key="1">
    <citation type="submission" date="2014-07" db="EMBL/GenBank/DDBJ databases">
        <title>Methanogenic archaea and the global carbon cycle.</title>
        <authorList>
            <person name="Henriksen J.R."/>
            <person name="Luke J."/>
            <person name="Reinhart S."/>
            <person name="Benedict M.N."/>
            <person name="Youngblut N.D."/>
            <person name="Metcalf M.E."/>
            <person name="Whitaker R.J."/>
            <person name="Metcalf W.W."/>
        </authorList>
    </citation>
    <scope>NUCLEOTIDE SEQUENCE [LARGE SCALE GENOMIC DNA]</scope>
    <source>
        <strain evidence="6 7">HB-1</strain>
    </source>
</reference>
<comment type="caution">
    <text evidence="5">Lacks conserved residue(s) required for the propagation of feature annotation.</text>
</comment>
<keyword evidence="5" id="KW-0811">Translocation</keyword>
<dbReference type="PANTHER" id="PTHR30371">
    <property type="entry name" value="SEC-INDEPENDENT PROTEIN TRANSLOCASE PROTEIN TATC"/>
    <property type="match status" value="1"/>
</dbReference>
<evidence type="ECO:0000256" key="1">
    <source>
        <dbReference type="ARBA" id="ARBA00004141"/>
    </source>
</evidence>
<dbReference type="InterPro" id="IPR002033">
    <property type="entry name" value="TatC"/>
</dbReference>
<keyword evidence="4 5" id="KW-0472">Membrane</keyword>
<feature type="transmembrane region" description="Helical" evidence="5">
    <location>
        <begin position="140"/>
        <end position="170"/>
    </location>
</feature>
<proteinExistence type="inferred from homology"/>
<keyword evidence="5" id="KW-1003">Cell membrane</keyword>
<evidence type="ECO:0000313" key="6">
    <source>
        <dbReference type="EMBL" id="AKB78637.1"/>
    </source>
</evidence>
<dbReference type="AlphaFoldDB" id="A0A0E3SEM2"/>
<dbReference type="Pfam" id="PF00902">
    <property type="entry name" value="TatC"/>
    <property type="match status" value="1"/>
</dbReference>
<keyword evidence="2 5" id="KW-0812">Transmembrane</keyword>
<feature type="transmembrane region" description="Helical" evidence="5">
    <location>
        <begin position="99"/>
        <end position="120"/>
    </location>
</feature>
<dbReference type="PRINTS" id="PR01840">
    <property type="entry name" value="TATCFAMILY"/>
</dbReference>
<dbReference type="GO" id="GO:0033281">
    <property type="term" value="C:TAT protein transport complex"/>
    <property type="evidence" value="ECO:0007669"/>
    <property type="project" value="UniProtKB-UniRule"/>
</dbReference>
<accession>A0A0E3SEM2</accession>